<dbReference type="GO" id="GO:0032259">
    <property type="term" value="P:methylation"/>
    <property type="evidence" value="ECO:0007669"/>
    <property type="project" value="UniProtKB-KW"/>
</dbReference>
<evidence type="ECO:0000313" key="5">
    <source>
        <dbReference type="Proteomes" id="UP001651880"/>
    </source>
</evidence>
<dbReference type="Gene3D" id="3.40.50.150">
    <property type="entry name" value="Vaccinia Virus protein VP39"/>
    <property type="match status" value="1"/>
</dbReference>
<evidence type="ECO:0000259" key="3">
    <source>
        <dbReference type="Pfam" id="PF13649"/>
    </source>
</evidence>
<dbReference type="Pfam" id="PF13649">
    <property type="entry name" value="Methyltransf_25"/>
    <property type="match status" value="1"/>
</dbReference>
<organism evidence="4 5">
    <name type="scientific">Lutispora saccharofermentans</name>
    <dbReference type="NCBI Taxonomy" id="3024236"/>
    <lineage>
        <taxon>Bacteria</taxon>
        <taxon>Bacillati</taxon>
        <taxon>Bacillota</taxon>
        <taxon>Clostridia</taxon>
        <taxon>Lutisporales</taxon>
        <taxon>Lutisporaceae</taxon>
        <taxon>Lutispora</taxon>
    </lineage>
</organism>
<keyword evidence="1 4" id="KW-0489">Methyltransferase</keyword>
<dbReference type="GO" id="GO:0008168">
    <property type="term" value="F:methyltransferase activity"/>
    <property type="evidence" value="ECO:0007669"/>
    <property type="project" value="UniProtKB-KW"/>
</dbReference>
<dbReference type="SUPFAM" id="SSF53335">
    <property type="entry name" value="S-adenosyl-L-methionine-dependent methyltransferases"/>
    <property type="match status" value="1"/>
</dbReference>
<reference evidence="4 5" key="1">
    <citation type="submission" date="2021-10" db="EMBL/GenBank/DDBJ databases">
        <title>Lutispora strain m25 sp. nov., a thermophilic, non-spore-forming bacterium isolated from a lab-scale methanogenic bioreactor digesting anaerobic sludge.</title>
        <authorList>
            <person name="El Houari A."/>
            <person name="Mcdonald J."/>
        </authorList>
    </citation>
    <scope>NUCLEOTIDE SEQUENCE [LARGE SCALE GENOMIC DNA]</scope>
    <source>
        <strain evidence="5">m25</strain>
    </source>
</reference>
<dbReference type="InterPro" id="IPR029063">
    <property type="entry name" value="SAM-dependent_MTases_sf"/>
</dbReference>
<gene>
    <name evidence="4" type="ORF">LJD61_13105</name>
</gene>
<dbReference type="InterPro" id="IPR051052">
    <property type="entry name" value="Diverse_substrate_MTase"/>
</dbReference>
<protein>
    <submittedName>
        <fullName evidence="4">Class I SAM-dependent methyltransferase</fullName>
    </submittedName>
</protein>
<dbReference type="PANTHER" id="PTHR44942:SF4">
    <property type="entry name" value="METHYLTRANSFERASE TYPE 11 DOMAIN-CONTAINING PROTEIN"/>
    <property type="match status" value="1"/>
</dbReference>
<dbReference type="Proteomes" id="UP001651880">
    <property type="component" value="Unassembled WGS sequence"/>
</dbReference>
<name>A0ABT1NGY2_9FIRM</name>
<dbReference type="CDD" id="cd02440">
    <property type="entry name" value="AdoMet_MTases"/>
    <property type="match status" value="1"/>
</dbReference>
<dbReference type="PANTHER" id="PTHR44942">
    <property type="entry name" value="METHYLTRANSF_11 DOMAIN-CONTAINING PROTEIN"/>
    <property type="match status" value="1"/>
</dbReference>
<accession>A0ABT1NGY2</accession>
<evidence type="ECO:0000256" key="1">
    <source>
        <dbReference type="ARBA" id="ARBA00022603"/>
    </source>
</evidence>
<proteinExistence type="predicted"/>
<evidence type="ECO:0000313" key="4">
    <source>
        <dbReference type="EMBL" id="MCQ1530482.1"/>
    </source>
</evidence>
<feature type="domain" description="Methyltransferase" evidence="3">
    <location>
        <begin position="42"/>
        <end position="131"/>
    </location>
</feature>
<keyword evidence="5" id="KW-1185">Reference proteome</keyword>
<comment type="caution">
    <text evidence="4">The sequence shown here is derived from an EMBL/GenBank/DDBJ whole genome shotgun (WGS) entry which is preliminary data.</text>
</comment>
<keyword evidence="2" id="KW-0808">Transferase</keyword>
<evidence type="ECO:0000256" key="2">
    <source>
        <dbReference type="ARBA" id="ARBA00022679"/>
    </source>
</evidence>
<sequence>MDLRLKFNEDVLNYDRWRPTYGTKIFDDIINYSKINSTKKALEIGIGTGQATLSILQTGCKVTAVELGNNLAEYVKQKFMTFSNFEVKNVDFESFISGQNQYDIIYSATAFHWIPQDLGLTKAHGLLKPGGTIALFWNHPFVNRKNDPIHEEIRKAYNKYMPSDENPIEFDGSTCKRYEDNLLAYDFIDVTTKLYKNVRTLTSQNYISLLNTYSDHRALPYSIKKGLEGEIEEGIEKFGGKITIYDTVDLYLAKKPLLVF</sequence>
<dbReference type="EMBL" id="JAJEKE010000012">
    <property type="protein sequence ID" value="MCQ1530482.1"/>
    <property type="molecule type" value="Genomic_DNA"/>
</dbReference>
<dbReference type="RefSeq" id="WP_255228006.1">
    <property type="nucleotide sequence ID" value="NZ_JAJEKE010000012.1"/>
</dbReference>
<dbReference type="InterPro" id="IPR041698">
    <property type="entry name" value="Methyltransf_25"/>
</dbReference>